<evidence type="ECO:0000313" key="2">
    <source>
        <dbReference type="EMBL" id="KAK9512573.1"/>
    </source>
</evidence>
<gene>
    <name evidence="2" type="ORF">O3M35_000969</name>
</gene>
<feature type="compositionally biased region" description="Basic and acidic residues" evidence="1">
    <location>
        <begin position="90"/>
        <end position="100"/>
    </location>
</feature>
<dbReference type="Gene3D" id="1.20.58.1520">
    <property type="match status" value="1"/>
</dbReference>
<name>A0AAW1DQN9_9HEMI</name>
<proteinExistence type="predicted"/>
<dbReference type="EMBL" id="JAPXFL010000001">
    <property type="protein sequence ID" value="KAK9512573.1"/>
    <property type="molecule type" value="Genomic_DNA"/>
</dbReference>
<protein>
    <submittedName>
        <fullName evidence="2">Uncharacterized protein</fullName>
    </submittedName>
</protein>
<evidence type="ECO:0000313" key="3">
    <source>
        <dbReference type="Proteomes" id="UP001461498"/>
    </source>
</evidence>
<dbReference type="Pfam" id="PF03999">
    <property type="entry name" value="MAP65_ASE1"/>
    <property type="match status" value="1"/>
</dbReference>
<dbReference type="Proteomes" id="UP001461498">
    <property type="component" value="Unassembled WGS sequence"/>
</dbReference>
<accession>A0AAW1DQN9</accession>
<evidence type="ECO:0000256" key="1">
    <source>
        <dbReference type="SAM" id="MobiDB-lite"/>
    </source>
</evidence>
<keyword evidence="3" id="KW-1185">Reference proteome</keyword>
<dbReference type="AlphaFoldDB" id="A0AAW1DQN9"/>
<organism evidence="2 3">
    <name type="scientific">Rhynocoris fuscipes</name>
    <dbReference type="NCBI Taxonomy" id="488301"/>
    <lineage>
        <taxon>Eukaryota</taxon>
        <taxon>Metazoa</taxon>
        <taxon>Ecdysozoa</taxon>
        <taxon>Arthropoda</taxon>
        <taxon>Hexapoda</taxon>
        <taxon>Insecta</taxon>
        <taxon>Pterygota</taxon>
        <taxon>Neoptera</taxon>
        <taxon>Paraneoptera</taxon>
        <taxon>Hemiptera</taxon>
        <taxon>Heteroptera</taxon>
        <taxon>Panheteroptera</taxon>
        <taxon>Cimicomorpha</taxon>
        <taxon>Reduviidae</taxon>
        <taxon>Harpactorinae</taxon>
        <taxon>Harpactorini</taxon>
        <taxon>Rhynocoris</taxon>
    </lineage>
</organism>
<feature type="region of interest" description="Disordered" evidence="1">
    <location>
        <begin position="90"/>
        <end position="118"/>
    </location>
</feature>
<reference evidence="2 3" key="1">
    <citation type="submission" date="2022-12" db="EMBL/GenBank/DDBJ databases">
        <title>Chromosome-level genome assembly of true bugs.</title>
        <authorList>
            <person name="Ma L."/>
            <person name="Li H."/>
        </authorList>
    </citation>
    <scope>NUCLEOTIDE SEQUENCE [LARGE SCALE GENOMIC DNA]</scope>
    <source>
        <strain evidence="2">Lab_2022b</strain>
    </source>
</reference>
<comment type="caution">
    <text evidence="2">The sequence shown here is derived from an EMBL/GenBank/DDBJ whole genome shotgun (WGS) entry which is preliminary data.</text>
</comment>
<sequence>MLGICSQEKKSMLHSDNLANDKNRFKNRGGQHLKDEKEGKILESSLTKTDCQLRQYLLQYEMDSVKTFLWRGEDLLRKITDNWESIQAGKESKKLTKKTENNVATSGANHENVPPTGIKRKCEDVENIPQKEDFVAKLCKIYERPFGS</sequence>